<dbReference type="EMBL" id="OU900102">
    <property type="protein sequence ID" value="CAG9865486.1"/>
    <property type="molecule type" value="Genomic_DNA"/>
</dbReference>
<feature type="region of interest" description="Disordered" evidence="1">
    <location>
        <begin position="332"/>
        <end position="426"/>
    </location>
</feature>
<name>A0A9N9XX37_PHYSR</name>
<feature type="compositionally biased region" description="Polar residues" evidence="1">
    <location>
        <begin position="79"/>
        <end position="89"/>
    </location>
</feature>
<feature type="region of interest" description="Disordered" evidence="1">
    <location>
        <begin position="508"/>
        <end position="604"/>
    </location>
</feature>
<feature type="compositionally biased region" description="Polar residues" evidence="1">
    <location>
        <begin position="401"/>
        <end position="419"/>
    </location>
</feature>
<feature type="compositionally biased region" description="Polar residues" evidence="1">
    <location>
        <begin position="642"/>
        <end position="653"/>
    </location>
</feature>
<reference evidence="2" key="1">
    <citation type="submission" date="2022-01" db="EMBL/GenBank/DDBJ databases">
        <authorList>
            <person name="King R."/>
        </authorList>
    </citation>
    <scope>NUCLEOTIDE SEQUENCE</scope>
</reference>
<feature type="region of interest" description="Disordered" evidence="1">
    <location>
        <begin position="141"/>
        <end position="179"/>
    </location>
</feature>
<dbReference type="AlphaFoldDB" id="A0A9N9XX37"/>
<feature type="compositionally biased region" description="Basic and acidic residues" evidence="1">
    <location>
        <begin position="779"/>
        <end position="794"/>
    </location>
</feature>
<feature type="compositionally biased region" description="Basic and acidic residues" evidence="1">
    <location>
        <begin position="816"/>
        <end position="828"/>
    </location>
</feature>
<feature type="region of interest" description="Disordered" evidence="1">
    <location>
        <begin position="630"/>
        <end position="763"/>
    </location>
</feature>
<feature type="compositionally biased region" description="Polar residues" evidence="1">
    <location>
        <begin position="577"/>
        <end position="588"/>
    </location>
</feature>
<feature type="region of interest" description="Disordered" evidence="1">
    <location>
        <begin position="79"/>
        <end position="104"/>
    </location>
</feature>
<proteinExistence type="predicted"/>
<feature type="compositionally biased region" description="Polar residues" evidence="1">
    <location>
        <begin position="537"/>
        <end position="547"/>
    </location>
</feature>
<evidence type="ECO:0000313" key="3">
    <source>
        <dbReference type="Proteomes" id="UP001153712"/>
    </source>
</evidence>
<feature type="compositionally biased region" description="Polar residues" evidence="1">
    <location>
        <begin position="729"/>
        <end position="740"/>
    </location>
</feature>
<evidence type="ECO:0000313" key="2">
    <source>
        <dbReference type="EMBL" id="CAG9865486.1"/>
    </source>
</evidence>
<feature type="compositionally biased region" description="Polar residues" evidence="1">
    <location>
        <begin position="361"/>
        <end position="380"/>
    </location>
</feature>
<organism evidence="2 3">
    <name type="scientific">Phyllotreta striolata</name>
    <name type="common">Striped flea beetle</name>
    <name type="synonym">Crioceris striolata</name>
    <dbReference type="NCBI Taxonomy" id="444603"/>
    <lineage>
        <taxon>Eukaryota</taxon>
        <taxon>Metazoa</taxon>
        <taxon>Ecdysozoa</taxon>
        <taxon>Arthropoda</taxon>
        <taxon>Hexapoda</taxon>
        <taxon>Insecta</taxon>
        <taxon>Pterygota</taxon>
        <taxon>Neoptera</taxon>
        <taxon>Endopterygota</taxon>
        <taxon>Coleoptera</taxon>
        <taxon>Polyphaga</taxon>
        <taxon>Cucujiformia</taxon>
        <taxon>Chrysomeloidea</taxon>
        <taxon>Chrysomelidae</taxon>
        <taxon>Galerucinae</taxon>
        <taxon>Alticini</taxon>
        <taxon>Phyllotreta</taxon>
    </lineage>
</organism>
<feature type="compositionally biased region" description="Basic and acidic residues" evidence="1">
    <location>
        <begin position="668"/>
        <end position="687"/>
    </location>
</feature>
<gene>
    <name evidence="2" type="ORF">PHYEVI_LOCUS11719</name>
</gene>
<feature type="compositionally biased region" description="Low complexity" evidence="1">
    <location>
        <begin position="388"/>
        <end position="400"/>
    </location>
</feature>
<feature type="compositionally biased region" description="Basic and acidic residues" evidence="1">
    <location>
        <begin position="557"/>
        <end position="576"/>
    </location>
</feature>
<dbReference type="Proteomes" id="UP001153712">
    <property type="component" value="Chromosome 9"/>
</dbReference>
<feature type="compositionally biased region" description="Acidic residues" evidence="1">
    <location>
        <begin position="514"/>
        <end position="529"/>
    </location>
</feature>
<feature type="region of interest" description="Disordered" evidence="1">
    <location>
        <begin position="779"/>
        <end position="831"/>
    </location>
</feature>
<feature type="compositionally biased region" description="Low complexity" evidence="1">
    <location>
        <begin position="952"/>
        <end position="963"/>
    </location>
</feature>
<evidence type="ECO:0000256" key="1">
    <source>
        <dbReference type="SAM" id="MobiDB-lite"/>
    </source>
</evidence>
<feature type="compositionally biased region" description="Basic and acidic residues" evidence="1">
    <location>
        <begin position="701"/>
        <end position="728"/>
    </location>
</feature>
<protein>
    <recommendedName>
        <fullName evidence="4">Centromere protein C</fullName>
    </recommendedName>
</protein>
<feature type="compositionally biased region" description="Polar residues" evidence="1">
    <location>
        <begin position="750"/>
        <end position="763"/>
    </location>
</feature>
<feature type="compositionally biased region" description="Polar residues" evidence="1">
    <location>
        <begin position="688"/>
        <end position="699"/>
    </location>
</feature>
<sequence length="1076" mass="121608">MFRPHSDYGRKRLIQRLKRHRHGLFNTPEIKYPRRSFLEKVLHPKNKCNVISSTPLPNRKRPLAVSSAEFSPIANGSYNNGVTNSPSHTETFKKPEASIRSCSNKANNRSKLLKQVSIASTSTEDESGSIRKNAACASNNNVNLGELEEDSSDSDGNNEDIFENRPRSNHSRNSNKEVSLNGINNFLKRNISKSIKSCTSTKSRTPSRLSLHDCINRLHEQKNMEVQTSLSRYNDQPASIDKNANIFERNLFNSLQDGPLIDSMGSYADYNVLRKPSTDAGWRMPSRSGLNNTTGLCYNVTDWSNNNKRYQRGVKNNLKTYRRLGGNANLGDFRRSIGFGQNSNRETDSSSIDDDDDFIPKSTSKNRTNDVPTHIHTNNNGRDHEMESSSSDGDVNDSSNMLSKSTTNIRKWISNNSKRTNNESEMENCTINRISLRERTNLVNNADQEKENFNIDENNEYLNVNGVRKSTSKLNNGRKSAHKKVKHTNNESEIDNYNNIRMSLHEKTSVINDPDQDMENLGNDEEDDEYLKVKGVTKSTSKLSNGRKSVHKRGKHTNNDSNHEMVDQVDDSRVNTDPKSTSKLSNGRKSGHKKDNKHTNNASVMENYNNNRTSLHVETNVINNTEQEMENLSTGEDGDEYSNVNGVTKSPSKLLNGRKSVHKSAKRTNNDSDHEMVDQVDDNRVNTDPKSISKLSNSRKSVHEKDKRTNNESDHEIVNQVDDNRVNTDPKSTSKLSNSRKSVHEKDKSTNNGSEMENSNITRRSLRVHIKAINDLRKETENLNPHEDNNDHTVSKPTSKRRNGENSVRNKSNVPNDKESDSLDCERAHRSKQIVSISEQTTSSMLETIREHNEEQSEIAGPSRRTIKKIKRTGLRKTFDGIDLAPQEVTNNGRPVRNRRPPPAKVYDNLFNFVYKGGKFCQKSAYQEDETVLFKKPAVKRVTQAKPKKSVTKTNKNKSVTKTNKNKSKAQKISDETTEDAGNEVQNERVSEDPGPSVTENNVYMDVTERDAGSSGLSNSTDRSRYNLKPGEMISSSAVEENWSLIVRRGHGTLIVNGTNVKIKQFDSFELPRGKY</sequence>
<feature type="region of interest" description="Disordered" evidence="1">
    <location>
        <begin position="942"/>
        <end position="1003"/>
    </location>
</feature>
<keyword evidence="3" id="KW-1185">Reference proteome</keyword>
<accession>A0A9N9XX37</accession>
<feature type="compositionally biased region" description="Polar residues" evidence="1">
    <location>
        <begin position="805"/>
        <end position="815"/>
    </location>
</feature>
<evidence type="ECO:0008006" key="4">
    <source>
        <dbReference type="Google" id="ProtNLM"/>
    </source>
</evidence>
<feature type="compositionally biased region" description="Acidic residues" evidence="1">
    <location>
        <begin position="146"/>
        <end position="161"/>
    </location>
</feature>